<dbReference type="InParanoid" id="A0A0N7KUF2"/>
<dbReference type="AlphaFoldDB" id="A0A0N7KUF2"/>
<name>A0A0N7KUF2_ORYSJ</name>
<reference evidence="2" key="1">
    <citation type="journal article" date="2005" name="Nature">
        <title>The map-based sequence of the rice genome.</title>
        <authorList>
            <consortium name="International rice genome sequencing project (IRGSP)"/>
            <person name="Matsumoto T."/>
            <person name="Wu J."/>
            <person name="Kanamori H."/>
            <person name="Katayose Y."/>
            <person name="Fujisawa M."/>
            <person name="Namiki N."/>
            <person name="Mizuno H."/>
            <person name="Yamamoto K."/>
            <person name="Antonio B.A."/>
            <person name="Baba T."/>
            <person name="Sakata K."/>
            <person name="Nagamura Y."/>
            <person name="Aoki H."/>
            <person name="Arikawa K."/>
            <person name="Arita K."/>
            <person name="Bito T."/>
            <person name="Chiden Y."/>
            <person name="Fujitsuka N."/>
            <person name="Fukunaka R."/>
            <person name="Hamada M."/>
            <person name="Harada C."/>
            <person name="Hayashi A."/>
            <person name="Hijishita S."/>
            <person name="Honda M."/>
            <person name="Hosokawa S."/>
            <person name="Ichikawa Y."/>
            <person name="Idonuma A."/>
            <person name="Iijima M."/>
            <person name="Ikeda M."/>
            <person name="Ikeno M."/>
            <person name="Ito K."/>
            <person name="Ito S."/>
            <person name="Ito T."/>
            <person name="Ito Y."/>
            <person name="Ito Y."/>
            <person name="Iwabuchi A."/>
            <person name="Kamiya K."/>
            <person name="Karasawa W."/>
            <person name="Kurita K."/>
            <person name="Katagiri S."/>
            <person name="Kikuta A."/>
            <person name="Kobayashi H."/>
            <person name="Kobayashi N."/>
            <person name="Machita K."/>
            <person name="Maehara T."/>
            <person name="Masukawa M."/>
            <person name="Mizubayashi T."/>
            <person name="Mukai Y."/>
            <person name="Nagasaki H."/>
            <person name="Nagata Y."/>
            <person name="Naito S."/>
            <person name="Nakashima M."/>
            <person name="Nakama Y."/>
            <person name="Nakamichi Y."/>
            <person name="Nakamura M."/>
            <person name="Meguro A."/>
            <person name="Negishi M."/>
            <person name="Ohta I."/>
            <person name="Ohta T."/>
            <person name="Okamoto M."/>
            <person name="Ono N."/>
            <person name="Saji S."/>
            <person name="Sakaguchi M."/>
            <person name="Sakai K."/>
            <person name="Shibata M."/>
            <person name="Shimokawa T."/>
            <person name="Song J."/>
            <person name="Takazaki Y."/>
            <person name="Terasawa K."/>
            <person name="Tsugane M."/>
            <person name="Tsuji K."/>
            <person name="Ueda S."/>
            <person name="Waki K."/>
            <person name="Yamagata H."/>
            <person name="Yamamoto M."/>
            <person name="Yamamoto S."/>
            <person name="Yamane H."/>
            <person name="Yoshiki S."/>
            <person name="Yoshihara R."/>
            <person name="Yukawa K."/>
            <person name="Zhong H."/>
            <person name="Yano M."/>
            <person name="Yuan Q."/>
            <person name="Ouyang S."/>
            <person name="Liu J."/>
            <person name="Jones K.M."/>
            <person name="Gansberger K."/>
            <person name="Moffat K."/>
            <person name="Hill J."/>
            <person name="Bera J."/>
            <person name="Fadrosh D."/>
            <person name="Jin S."/>
            <person name="Johri S."/>
            <person name="Kim M."/>
            <person name="Overton L."/>
            <person name="Reardon M."/>
            <person name="Tsitrin T."/>
            <person name="Vuong H."/>
            <person name="Weaver B."/>
            <person name="Ciecko A."/>
            <person name="Tallon L."/>
            <person name="Jackson J."/>
            <person name="Pai G."/>
            <person name="Aken S.V."/>
            <person name="Utterback T."/>
            <person name="Reidmuller S."/>
            <person name="Feldblyum T."/>
            <person name="Hsiao J."/>
            <person name="Zismann V."/>
            <person name="Iobst S."/>
            <person name="de Vazeille A.R."/>
            <person name="Buell C.R."/>
            <person name="Ying K."/>
            <person name="Li Y."/>
            <person name="Lu T."/>
            <person name="Huang Y."/>
            <person name="Zhao Q."/>
            <person name="Feng Q."/>
            <person name="Zhang L."/>
            <person name="Zhu J."/>
            <person name="Weng Q."/>
            <person name="Mu J."/>
            <person name="Lu Y."/>
            <person name="Fan D."/>
            <person name="Liu Y."/>
            <person name="Guan J."/>
            <person name="Zhang Y."/>
            <person name="Yu S."/>
            <person name="Liu X."/>
            <person name="Zhang Y."/>
            <person name="Hong G."/>
            <person name="Han B."/>
            <person name="Choisne N."/>
            <person name="Demange N."/>
            <person name="Orjeda G."/>
            <person name="Samain S."/>
            <person name="Cattolico L."/>
            <person name="Pelletier E."/>
            <person name="Couloux A."/>
            <person name="Segurens B."/>
            <person name="Wincker P."/>
            <person name="D'Hont A."/>
            <person name="Scarpelli C."/>
            <person name="Weissenbach J."/>
            <person name="Salanoubat M."/>
            <person name="Quetier F."/>
            <person name="Yu Y."/>
            <person name="Kim H.R."/>
            <person name="Rambo T."/>
            <person name="Currie J."/>
            <person name="Collura K."/>
            <person name="Luo M."/>
            <person name="Yang T."/>
            <person name="Ammiraju J.S.S."/>
            <person name="Engler F."/>
            <person name="Soderlund C."/>
            <person name="Wing R.A."/>
            <person name="Palmer L.E."/>
            <person name="de la Bastide M."/>
            <person name="Spiegel L."/>
            <person name="Nascimento L."/>
            <person name="Zutavern T."/>
            <person name="O'Shaughnessy A."/>
            <person name="Dike S."/>
            <person name="Dedhia N."/>
            <person name="Preston R."/>
            <person name="Balija V."/>
            <person name="McCombie W.R."/>
            <person name="Chow T."/>
            <person name="Chen H."/>
            <person name="Chung M."/>
            <person name="Chen C."/>
            <person name="Shaw J."/>
            <person name="Wu H."/>
            <person name="Hsiao K."/>
            <person name="Chao Y."/>
            <person name="Chu M."/>
            <person name="Cheng C."/>
            <person name="Hour A."/>
            <person name="Lee P."/>
            <person name="Lin S."/>
            <person name="Lin Y."/>
            <person name="Liou J."/>
            <person name="Liu S."/>
            <person name="Hsing Y."/>
            <person name="Raghuvanshi S."/>
            <person name="Mohanty A."/>
            <person name="Bharti A.K."/>
            <person name="Gaur A."/>
            <person name="Gupta V."/>
            <person name="Kumar D."/>
            <person name="Ravi V."/>
            <person name="Vij S."/>
            <person name="Kapur A."/>
            <person name="Khurana P."/>
            <person name="Khurana P."/>
            <person name="Khurana J.P."/>
            <person name="Tyagi A.K."/>
            <person name="Gaikwad K."/>
            <person name="Singh A."/>
            <person name="Dalal V."/>
            <person name="Srivastava S."/>
            <person name="Dixit A."/>
            <person name="Pal A.K."/>
            <person name="Ghazi I.A."/>
            <person name="Yadav M."/>
            <person name="Pandit A."/>
            <person name="Bhargava A."/>
            <person name="Sureshbabu K."/>
            <person name="Batra K."/>
            <person name="Sharma T.R."/>
            <person name="Mohapatra T."/>
            <person name="Singh N.K."/>
            <person name="Messing J."/>
            <person name="Nelson A.B."/>
            <person name="Fuks G."/>
            <person name="Kavchok S."/>
            <person name="Keizer G."/>
            <person name="Linton E."/>
            <person name="Llaca V."/>
            <person name="Song R."/>
            <person name="Tanyolac B."/>
            <person name="Young S."/>
            <person name="Ho-Il K."/>
            <person name="Hahn J.H."/>
            <person name="Sangsakoo G."/>
            <person name="Vanavichit A."/>
            <person name="de Mattos Luiz.A.T."/>
            <person name="Zimmer P.D."/>
            <person name="Malone G."/>
            <person name="Dellagostin O."/>
            <person name="de Oliveira A.C."/>
            <person name="Bevan M."/>
            <person name="Bancroft I."/>
            <person name="Minx P."/>
            <person name="Cordum H."/>
            <person name="Wilson R."/>
            <person name="Cheng Z."/>
            <person name="Jin W."/>
            <person name="Jiang J."/>
            <person name="Leong S.A."/>
            <person name="Iwama H."/>
            <person name="Gojobori T."/>
            <person name="Itoh T."/>
            <person name="Niimura Y."/>
            <person name="Fujii Y."/>
            <person name="Habara T."/>
            <person name="Sakai H."/>
            <person name="Sato Y."/>
            <person name="Wilson G."/>
            <person name="Kumar K."/>
            <person name="McCouch S."/>
            <person name="Juretic N."/>
            <person name="Hoen D."/>
            <person name="Wright S."/>
            <person name="Bruskiewich R."/>
            <person name="Bureau T."/>
            <person name="Miyao A."/>
            <person name="Hirochika H."/>
            <person name="Nishikawa T."/>
            <person name="Kadowaki K."/>
            <person name="Sugiura M."/>
            <person name="Burr B."/>
            <person name="Sasaki T."/>
        </authorList>
    </citation>
    <scope>NUCLEOTIDE SEQUENCE [LARGE SCALE GENOMIC DNA]</scope>
    <source>
        <strain evidence="2">cv. Nipponbare</strain>
    </source>
</reference>
<proteinExistence type="predicted"/>
<dbReference type="Proteomes" id="UP000059680">
    <property type="component" value="Chromosome 12"/>
</dbReference>
<accession>A0A0N7KUF2</accession>
<dbReference type="EMBL" id="AP014968">
    <property type="protein sequence ID" value="BAT18250.1"/>
    <property type="molecule type" value="Genomic_DNA"/>
</dbReference>
<keyword evidence="2" id="KW-1185">Reference proteome</keyword>
<gene>
    <name evidence="1" type="ordered locus">Os12g0635850</name>
    <name evidence="1" type="ORF">OSNPB_120635850</name>
</gene>
<protein>
    <submittedName>
        <fullName evidence="1">Os12g0635850 protein</fullName>
    </submittedName>
</protein>
<reference evidence="1 2" key="2">
    <citation type="journal article" date="2013" name="Plant Cell Physiol.">
        <title>Rice Annotation Project Database (RAP-DB): an integrative and interactive database for rice genomics.</title>
        <authorList>
            <person name="Sakai H."/>
            <person name="Lee S.S."/>
            <person name="Tanaka T."/>
            <person name="Numa H."/>
            <person name="Kim J."/>
            <person name="Kawahara Y."/>
            <person name="Wakimoto H."/>
            <person name="Yang C.C."/>
            <person name="Iwamoto M."/>
            <person name="Abe T."/>
            <person name="Yamada Y."/>
            <person name="Muto A."/>
            <person name="Inokuchi H."/>
            <person name="Ikemura T."/>
            <person name="Matsumoto T."/>
            <person name="Sasaki T."/>
            <person name="Itoh T."/>
        </authorList>
    </citation>
    <scope>NUCLEOTIDE SEQUENCE [LARGE SCALE GENOMIC DNA]</scope>
    <source>
        <strain evidence="2">cv. Nipponbare</strain>
    </source>
</reference>
<sequence length="82" mass="8759">MSLWAQINLCQRMGLAPPEGALTEKAIADFKAMFNMPLPQDAIDALAQLFGLDKEDMKAADSALAMYLGPSDIGCQEEIAAA</sequence>
<evidence type="ECO:0000313" key="1">
    <source>
        <dbReference type="EMBL" id="BAT18250.1"/>
    </source>
</evidence>
<evidence type="ECO:0000313" key="2">
    <source>
        <dbReference type="Proteomes" id="UP000059680"/>
    </source>
</evidence>
<organism evidence="1 2">
    <name type="scientific">Oryza sativa subsp. japonica</name>
    <name type="common">Rice</name>
    <dbReference type="NCBI Taxonomy" id="39947"/>
    <lineage>
        <taxon>Eukaryota</taxon>
        <taxon>Viridiplantae</taxon>
        <taxon>Streptophyta</taxon>
        <taxon>Embryophyta</taxon>
        <taxon>Tracheophyta</taxon>
        <taxon>Spermatophyta</taxon>
        <taxon>Magnoliopsida</taxon>
        <taxon>Liliopsida</taxon>
        <taxon>Poales</taxon>
        <taxon>Poaceae</taxon>
        <taxon>BOP clade</taxon>
        <taxon>Oryzoideae</taxon>
        <taxon>Oryzeae</taxon>
        <taxon>Oryzinae</taxon>
        <taxon>Oryza</taxon>
        <taxon>Oryza sativa</taxon>
    </lineage>
</organism>
<reference evidence="1 2" key="3">
    <citation type="journal article" date="2013" name="Rice">
        <title>Improvement of the Oryza sativa Nipponbare reference genome using next generation sequence and optical map data.</title>
        <authorList>
            <person name="Kawahara Y."/>
            <person name="de la Bastide M."/>
            <person name="Hamilton J.P."/>
            <person name="Kanamori H."/>
            <person name="McCombie W.R."/>
            <person name="Ouyang S."/>
            <person name="Schwartz D.C."/>
            <person name="Tanaka T."/>
            <person name="Wu J."/>
            <person name="Zhou S."/>
            <person name="Childs K.L."/>
            <person name="Davidson R.M."/>
            <person name="Lin H."/>
            <person name="Quesada-Ocampo L."/>
            <person name="Vaillancourt B."/>
            <person name="Sakai H."/>
            <person name="Lee S.S."/>
            <person name="Kim J."/>
            <person name="Numa H."/>
            <person name="Itoh T."/>
            <person name="Buell C.R."/>
            <person name="Matsumoto T."/>
        </authorList>
    </citation>
    <scope>NUCLEOTIDE SEQUENCE [LARGE SCALE GENOMIC DNA]</scope>
    <source>
        <strain evidence="2">cv. Nipponbare</strain>
    </source>
</reference>
<dbReference type="PaxDb" id="39947-A0A0N7KUF2"/>